<reference evidence="16" key="1">
    <citation type="submission" date="2025-08" db="UniProtKB">
        <authorList>
            <consortium name="RefSeq"/>
        </authorList>
    </citation>
    <scope>IDENTIFICATION</scope>
    <source>
        <tissue evidence="16">Blood</tissue>
    </source>
</reference>
<evidence type="ECO:0000256" key="6">
    <source>
        <dbReference type="ARBA" id="ARBA00022843"/>
    </source>
</evidence>
<evidence type="ECO:0000313" key="16">
    <source>
        <dbReference type="RefSeq" id="XP_025770815.1"/>
    </source>
</evidence>
<dbReference type="GeneID" id="112851525"/>
<evidence type="ECO:0000256" key="11">
    <source>
        <dbReference type="ARBA" id="ARBA00075574"/>
    </source>
</evidence>
<evidence type="ECO:0000256" key="1">
    <source>
        <dbReference type="ARBA" id="ARBA00004604"/>
    </source>
</evidence>
<dbReference type="FunFam" id="3.30.70.330:FF:000561">
    <property type="entry name" value="RNA-binding protein 34 isoform X2"/>
    <property type="match status" value="1"/>
</dbReference>
<evidence type="ECO:0000256" key="3">
    <source>
        <dbReference type="ARBA" id="ARBA00022499"/>
    </source>
</evidence>
<dbReference type="SMART" id="SM00360">
    <property type="entry name" value="RRM"/>
    <property type="match status" value="2"/>
</dbReference>
<keyword evidence="5" id="KW-0677">Repeat</keyword>
<dbReference type="KEGG" id="pcoo:112851525"/>
<protein>
    <recommendedName>
        <fullName evidence="10">RNA-binding protein 34</fullName>
    </recommendedName>
    <alternativeName>
        <fullName evidence="11">RNA-binding motif protein 34</fullName>
    </alternativeName>
</protein>
<dbReference type="GO" id="GO:0005730">
    <property type="term" value="C:nucleolus"/>
    <property type="evidence" value="ECO:0007669"/>
    <property type="project" value="UniProtKB-SubCell"/>
</dbReference>
<dbReference type="Proteomes" id="UP000515131">
    <property type="component" value="Unplaced"/>
</dbReference>
<evidence type="ECO:0000256" key="13">
    <source>
        <dbReference type="SAM" id="MobiDB-lite"/>
    </source>
</evidence>
<comment type="similarity">
    <text evidence="2">Belongs to the RRM RBM34 family.</text>
</comment>
<keyword evidence="3" id="KW-1017">Isopeptide bond</keyword>
<dbReference type="PANTHER" id="PTHR23236">
    <property type="entry name" value="EUKARYOTIC TRANSLATION INITIATION FACTOR 4B/4H"/>
    <property type="match status" value="1"/>
</dbReference>
<keyword evidence="8" id="KW-0007">Acetylation</keyword>
<feature type="region of interest" description="Disordered" evidence="13">
    <location>
        <begin position="61"/>
        <end position="155"/>
    </location>
</feature>
<gene>
    <name evidence="16" type="primary">RBM34</name>
</gene>
<evidence type="ECO:0000259" key="14">
    <source>
        <dbReference type="PROSITE" id="PS50102"/>
    </source>
</evidence>
<dbReference type="Gene3D" id="3.30.70.330">
    <property type="match status" value="2"/>
</dbReference>
<organism evidence="15 16">
    <name type="scientific">Puma concolor</name>
    <name type="common">Mountain lion</name>
    <name type="synonym">Felis concolor</name>
    <dbReference type="NCBI Taxonomy" id="9696"/>
    <lineage>
        <taxon>Eukaryota</taxon>
        <taxon>Metazoa</taxon>
        <taxon>Chordata</taxon>
        <taxon>Craniata</taxon>
        <taxon>Vertebrata</taxon>
        <taxon>Euteleostomi</taxon>
        <taxon>Mammalia</taxon>
        <taxon>Eutheria</taxon>
        <taxon>Laurasiatheria</taxon>
        <taxon>Carnivora</taxon>
        <taxon>Feliformia</taxon>
        <taxon>Felidae</taxon>
        <taxon>Felinae</taxon>
        <taxon>Puma</taxon>
    </lineage>
</organism>
<dbReference type="PROSITE" id="PS50102">
    <property type="entry name" value="RRM"/>
    <property type="match status" value="2"/>
</dbReference>
<feature type="region of interest" description="Disordered" evidence="13">
    <location>
        <begin position="444"/>
        <end position="473"/>
    </location>
</feature>
<keyword evidence="9" id="KW-0539">Nucleus</keyword>
<sequence length="509" mass="56428">MGTPVEGKNKRKKKKGAQERDIPEDGVRGSLAGDYVVGQVASSLLQGRRPPRNSTARLASLFSSSEPQLQPVYVPVPKETTKKRKRDEEEEGTSQIQGPLLQEPSQKMKVKKKLSAADKKLANRENALASADLEEEIHQKQGQKRSASQSGIKAADKKVLDDVDHTVVNQRKKIEINQEEERLKNERTVFVGNLPVTCNKKKLKSFFKEYGQIESVRFRSLIPAEGTLSKKLAAIKEVWEGHKAHLDSSPNGEGGAAGAETANPIIPRAQGIVPGPEKGGLLPQGKEWEMFSSPRSTKDTRQRLAATGGRTGRCTETQTDRAGLHQRLNRDNRQPHRPQPDHQKPALFADGFRVRVDLASETSSRDKRSVFVGNLPYKVEESAIEEHFLDCGSIVAVRIVRDPATGVGRGFGYVLFENTDAVHLALKLNNSELMGRKLRVMRSVNKEKLKPNSNPSSKNVGKPKQGLHFDSKNVGHSKSLFIGEKAVLLKKKKKGQKKIGRTKKQKKQK</sequence>
<dbReference type="CTD" id="23029"/>
<accession>A0A6P6H4Y7</accession>
<feature type="compositionally biased region" description="Basic and acidic residues" evidence="13">
    <location>
        <begin position="318"/>
        <end position="344"/>
    </location>
</feature>
<name>A0A6P6H4Y7_PUMCO</name>
<feature type="region of interest" description="Disordered" evidence="13">
    <location>
        <begin position="292"/>
        <end position="346"/>
    </location>
</feature>
<evidence type="ECO:0000313" key="15">
    <source>
        <dbReference type="Proteomes" id="UP000515131"/>
    </source>
</evidence>
<evidence type="ECO:0000256" key="7">
    <source>
        <dbReference type="ARBA" id="ARBA00022884"/>
    </source>
</evidence>
<evidence type="ECO:0000256" key="9">
    <source>
        <dbReference type="ARBA" id="ARBA00023242"/>
    </source>
</evidence>
<keyword evidence="7 12" id="KW-0694">RNA-binding</keyword>
<dbReference type="PANTHER" id="PTHR23236:SF25">
    <property type="entry name" value="RNA-BINDING PROTEIN 34"/>
    <property type="match status" value="1"/>
</dbReference>
<dbReference type="InterPro" id="IPR034221">
    <property type="entry name" value="RBM34_RRM2"/>
</dbReference>
<evidence type="ECO:0000256" key="2">
    <source>
        <dbReference type="ARBA" id="ARBA00007077"/>
    </source>
</evidence>
<dbReference type="GO" id="GO:0019843">
    <property type="term" value="F:rRNA binding"/>
    <property type="evidence" value="ECO:0007669"/>
    <property type="project" value="TreeGrafter"/>
</dbReference>
<keyword evidence="15" id="KW-1185">Reference proteome</keyword>
<dbReference type="FunFam" id="3.30.70.330:FF:000511">
    <property type="entry name" value="RNA binding motif protein 34"/>
    <property type="match status" value="1"/>
</dbReference>
<evidence type="ECO:0000256" key="10">
    <source>
        <dbReference type="ARBA" id="ARBA00067871"/>
    </source>
</evidence>
<dbReference type="RefSeq" id="XP_025770815.1">
    <property type="nucleotide sequence ID" value="XM_025915030.1"/>
</dbReference>
<keyword evidence="6" id="KW-0832">Ubl conjugation</keyword>
<keyword evidence="4" id="KW-0597">Phosphoprotein</keyword>
<evidence type="ECO:0000256" key="12">
    <source>
        <dbReference type="PROSITE-ProRule" id="PRU00176"/>
    </source>
</evidence>
<feature type="compositionally biased region" description="Basic and acidic residues" evidence="13">
    <location>
        <begin position="16"/>
        <end position="27"/>
    </location>
</feature>
<dbReference type="InterPro" id="IPR035979">
    <property type="entry name" value="RBD_domain_sf"/>
</dbReference>
<evidence type="ECO:0000256" key="5">
    <source>
        <dbReference type="ARBA" id="ARBA00022737"/>
    </source>
</evidence>
<dbReference type="GO" id="GO:0000463">
    <property type="term" value="P:maturation of LSU-rRNA from tricistronic rRNA transcript (SSU-rRNA, 5.8S rRNA, LSU-rRNA)"/>
    <property type="evidence" value="ECO:0007669"/>
    <property type="project" value="TreeGrafter"/>
</dbReference>
<dbReference type="SUPFAM" id="SSF54928">
    <property type="entry name" value="RNA-binding domain, RBD"/>
    <property type="match status" value="2"/>
</dbReference>
<dbReference type="InterPro" id="IPR012677">
    <property type="entry name" value="Nucleotide-bd_a/b_plait_sf"/>
</dbReference>
<comment type="subcellular location">
    <subcellularLocation>
        <location evidence="1">Nucleus</location>
        <location evidence="1">Nucleolus</location>
    </subcellularLocation>
</comment>
<dbReference type="InterPro" id="IPR000504">
    <property type="entry name" value="RRM_dom"/>
</dbReference>
<evidence type="ECO:0000256" key="8">
    <source>
        <dbReference type="ARBA" id="ARBA00022990"/>
    </source>
</evidence>
<feature type="region of interest" description="Disordered" evidence="13">
    <location>
        <begin position="1"/>
        <end position="30"/>
    </location>
</feature>
<evidence type="ECO:0000256" key="4">
    <source>
        <dbReference type="ARBA" id="ARBA00022553"/>
    </source>
</evidence>
<dbReference type="Pfam" id="PF00076">
    <property type="entry name" value="RRM_1"/>
    <property type="match status" value="2"/>
</dbReference>
<dbReference type="AlphaFoldDB" id="A0A6P6H4Y7"/>
<feature type="domain" description="RRM" evidence="14">
    <location>
        <begin position="368"/>
        <end position="445"/>
    </location>
</feature>
<proteinExistence type="inferred from homology"/>
<feature type="domain" description="RRM" evidence="14">
    <location>
        <begin position="187"/>
        <end position="218"/>
    </location>
</feature>
<dbReference type="CDD" id="cd12395">
    <property type="entry name" value="RRM2_RBM34"/>
    <property type="match status" value="1"/>
</dbReference>